<evidence type="ECO:0008006" key="4">
    <source>
        <dbReference type="Google" id="ProtNLM"/>
    </source>
</evidence>
<keyword evidence="1" id="KW-0472">Membrane</keyword>
<dbReference type="RefSeq" id="WP_119441603.1">
    <property type="nucleotide sequence ID" value="NZ_CP170494.1"/>
</dbReference>
<keyword evidence="1" id="KW-1133">Transmembrane helix</keyword>
<proteinExistence type="predicted"/>
<protein>
    <recommendedName>
        <fullName evidence="4">DUF4760 domain-containing protein</fullName>
    </recommendedName>
</protein>
<keyword evidence="3" id="KW-1185">Reference proteome</keyword>
<accession>A0ABX9MWA2</accession>
<feature type="transmembrane region" description="Helical" evidence="1">
    <location>
        <begin position="15"/>
        <end position="40"/>
    </location>
</feature>
<evidence type="ECO:0000256" key="1">
    <source>
        <dbReference type="SAM" id="Phobius"/>
    </source>
</evidence>
<reference evidence="2 3" key="1">
    <citation type="submission" date="2017-08" db="EMBL/GenBank/DDBJ databases">
        <title>Pusillimonas indicus sp. nov., a member of the family Alcaligenaceae isolated from surface seawater.</title>
        <authorList>
            <person name="Li J."/>
        </authorList>
    </citation>
    <scope>NUCLEOTIDE SEQUENCE [LARGE SCALE GENOMIC DNA]</scope>
    <source>
        <strain evidence="2 3">17-4A</strain>
    </source>
</reference>
<sequence>MTPDQPSIVVETMQLLPVITGALLAVLGGAITQYLTHLLSGKRERKKLLREKAEALVEILYTYSNWLNEQNSKLVFSKEPYDVPSPLDRAWMIQRLYFPELEKSLARVMAAAVPMVQFNFAQRIAQLKDYNSWVKTFDVSPYQEMYRLYLAEFETALAEVSKVVKTHVES</sequence>
<gene>
    <name evidence="2" type="ORF">CJO09_06230</name>
</gene>
<organism evidence="2 3">
    <name type="scientific">Neopusillimonas maritima</name>
    <dbReference type="NCBI Taxonomy" id="2026239"/>
    <lineage>
        <taxon>Bacteria</taxon>
        <taxon>Pseudomonadati</taxon>
        <taxon>Pseudomonadota</taxon>
        <taxon>Betaproteobacteria</taxon>
        <taxon>Burkholderiales</taxon>
        <taxon>Alcaligenaceae</taxon>
        <taxon>Neopusillimonas</taxon>
    </lineage>
</organism>
<keyword evidence="1" id="KW-0812">Transmembrane</keyword>
<comment type="caution">
    <text evidence="2">The sequence shown here is derived from an EMBL/GenBank/DDBJ whole genome shotgun (WGS) entry which is preliminary data.</text>
</comment>
<evidence type="ECO:0000313" key="3">
    <source>
        <dbReference type="Proteomes" id="UP000266483"/>
    </source>
</evidence>
<dbReference type="Proteomes" id="UP000266483">
    <property type="component" value="Unassembled WGS sequence"/>
</dbReference>
<evidence type="ECO:0000313" key="2">
    <source>
        <dbReference type="EMBL" id="RII83202.1"/>
    </source>
</evidence>
<dbReference type="EMBL" id="NQOU01000002">
    <property type="protein sequence ID" value="RII83202.1"/>
    <property type="molecule type" value="Genomic_DNA"/>
</dbReference>
<name>A0ABX9MWA2_9BURK</name>